<dbReference type="EMBL" id="JAVDVX010000003">
    <property type="protein sequence ID" value="MDR7089901.1"/>
    <property type="molecule type" value="Genomic_DNA"/>
</dbReference>
<name>A0ABU1UXL7_9GAMM</name>
<evidence type="ECO:0000256" key="2">
    <source>
        <dbReference type="SAM" id="MobiDB-lite"/>
    </source>
</evidence>
<proteinExistence type="predicted"/>
<accession>A0ABU1UXL7</accession>
<evidence type="ECO:0000313" key="5">
    <source>
        <dbReference type="EMBL" id="MDR7089901.1"/>
    </source>
</evidence>
<dbReference type="InterPro" id="IPR012291">
    <property type="entry name" value="CBM2_carb-bd_dom_sf"/>
</dbReference>
<keyword evidence="6" id="KW-1185">Reference proteome</keyword>
<dbReference type="Gene3D" id="2.40.128.110">
    <property type="entry name" value="Lipid/polyisoprenoid-binding, YceI-like"/>
    <property type="match status" value="1"/>
</dbReference>
<dbReference type="Pfam" id="PF00553">
    <property type="entry name" value="CBM_2"/>
    <property type="match status" value="1"/>
</dbReference>
<feature type="chain" id="PRO_5045056234" evidence="3">
    <location>
        <begin position="40"/>
        <end position="371"/>
    </location>
</feature>
<dbReference type="SUPFAM" id="SSF101874">
    <property type="entry name" value="YceI-like"/>
    <property type="match status" value="1"/>
</dbReference>
<keyword evidence="1" id="KW-1015">Disulfide bond</keyword>
<keyword evidence="3" id="KW-0732">Signal</keyword>
<dbReference type="InterPro" id="IPR036761">
    <property type="entry name" value="TTHA0802/YceI-like_sf"/>
</dbReference>
<evidence type="ECO:0000313" key="6">
    <source>
        <dbReference type="Proteomes" id="UP001253595"/>
    </source>
</evidence>
<sequence>MSSLKASVVNPRLTGALRRSCYAIGLSLALSTLSTQAFAACQYTVTGQWSNGFTGSVKITNDTATATTGWSLSWQYTGDNRISGSYDVSMSGTNPYTAKNAGWNGTIQPNQSVTFGFQGSKGAAAAEVPVLTGTLCGNATSSAVSSSRSSVASSIAPSSISSSSIAPSSSSRSSLVSSSAPSSRSSMPSSSSVSSVDSGGWSLNSIDSYLNFVTTKNTHNVEAHNFTGLSGEINPAGIATLTIDLNSVNTGVALRDQRMRDLLFETITYPTATVTLAVPASVIGGLTVGQSSQNDITASLNLHGVTANVTTRVLVQKLSSTRVLVQSLAPVLTKADTYSLTNGVEALRAAVGIASINASVPVDFALVFDAR</sequence>
<dbReference type="SMART" id="SM00867">
    <property type="entry name" value="YceI"/>
    <property type="match status" value="1"/>
</dbReference>
<dbReference type="InterPro" id="IPR007372">
    <property type="entry name" value="Lipid/polyisoprenoid-bd_YceI"/>
</dbReference>
<dbReference type="RefSeq" id="WP_310071735.1">
    <property type="nucleotide sequence ID" value="NZ_JAVDVX010000003.1"/>
</dbReference>
<evidence type="ECO:0000259" key="4">
    <source>
        <dbReference type="PROSITE" id="PS51173"/>
    </source>
</evidence>
<dbReference type="InterPro" id="IPR008965">
    <property type="entry name" value="CBM2/CBM3_carb-bd_dom_sf"/>
</dbReference>
<dbReference type="Proteomes" id="UP001253595">
    <property type="component" value="Unassembled WGS sequence"/>
</dbReference>
<gene>
    <name evidence="5" type="ORF">J2X05_001923</name>
</gene>
<dbReference type="InterPro" id="IPR001919">
    <property type="entry name" value="CBD2"/>
</dbReference>
<feature type="region of interest" description="Disordered" evidence="2">
    <location>
        <begin position="158"/>
        <end position="198"/>
    </location>
</feature>
<protein>
    <submittedName>
        <fullName evidence="5">Polyisoprenoid-binding protein YceI</fullName>
    </submittedName>
</protein>
<evidence type="ECO:0000256" key="3">
    <source>
        <dbReference type="SAM" id="SignalP"/>
    </source>
</evidence>
<comment type="caution">
    <text evidence="5">The sequence shown here is derived from an EMBL/GenBank/DDBJ whole genome shotgun (WGS) entry which is preliminary data.</text>
</comment>
<dbReference type="PROSITE" id="PS51173">
    <property type="entry name" value="CBM2"/>
    <property type="match status" value="1"/>
</dbReference>
<dbReference type="SUPFAM" id="SSF49384">
    <property type="entry name" value="Carbohydrate-binding domain"/>
    <property type="match status" value="1"/>
</dbReference>
<reference evidence="5 6" key="1">
    <citation type="submission" date="2023-07" db="EMBL/GenBank/DDBJ databases">
        <title>Sorghum-associated microbial communities from plants grown in Nebraska, USA.</title>
        <authorList>
            <person name="Schachtman D."/>
        </authorList>
    </citation>
    <scope>NUCLEOTIDE SEQUENCE [LARGE SCALE GENOMIC DNA]</scope>
    <source>
        <strain evidence="5 6">BE190</strain>
    </source>
</reference>
<dbReference type="Pfam" id="PF04264">
    <property type="entry name" value="YceI"/>
    <property type="match status" value="1"/>
</dbReference>
<feature type="domain" description="CBM2" evidence="4">
    <location>
        <begin position="34"/>
        <end position="139"/>
    </location>
</feature>
<dbReference type="SMART" id="SM00637">
    <property type="entry name" value="CBD_II"/>
    <property type="match status" value="1"/>
</dbReference>
<dbReference type="Gene3D" id="2.60.40.290">
    <property type="match status" value="1"/>
</dbReference>
<feature type="signal peptide" evidence="3">
    <location>
        <begin position="1"/>
        <end position="39"/>
    </location>
</feature>
<organism evidence="5 6">
    <name type="scientific">Cellvibrio fibrivorans</name>
    <dbReference type="NCBI Taxonomy" id="126350"/>
    <lineage>
        <taxon>Bacteria</taxon>
        <taxon>Pseudomonadati</taxon>
        <taxon>Pseudomonadota</taxon>
        <taxon>Gammaproteobacteria</taxon>
        <taxon>Cellvibrionales</taxon>
        <taxon>Cellvibrionaceae</taxon>
        <taxon>Cellvibrio</taxon>
    </lineage>
</organism>
<dbReference type="PANTHER" id="PTHR34406:SF1">
    <property type="entry name" value="PROTEIN YCEI"/>
    <property type="match status" value="1"/>
</dbReference>
<dbReference type="PANTHER" id="PTHR34406">
    <property type="entry name" value="PROTEIN YCEI"/>
    <property type="match status" value="1"/>
</dbReference>
<evidence type="ECO:0000256" key="1">
    <source>
        <dbReference type="ARBA" id="ARBA00023157"/>
    </source>
</evidence>